<accession>A0A430HLU6</accession>
<dbReference type="AlphaFoldDB" id="A0A430HLU6"/>
<evidence type="ECO:0000313" key="2">
    <source>
        <dbReference type="EMBL" id="RSZ58528.1"/>
    </source>
</evidence>
<name>A0A430HLU6_9BURK</name>
<dbReference type="Pfam" id="PF09823">
    <property type="entry name" value="DUF2357"/>
    <property type="match status" value="1"/>
</dbReference>
<feature type="domain" description="DUF2357" evidence="1">
    <location>
        <begin position="71"/>
        <end position="316"/>
    </location>
</feature>
<dbReference type="RefSeq" id="WP_126074426.1">
    <property type="nucleotide sequence ID" value="NZ_CP051166.1"/>
</dbReference>
<protein>
    <submittedName>
        <fullName evidence="2">DUF2357 domain-containing protein</fullName>
    </submittedName>
</protein>
<dbReference type="Proteomes" id="UP000278085">
    <property type="component" value="Unassembled WGS sequence"/>
</dbReference>
<evidence type="ECO:0000313" key="3">
    <source>
        <dbReference type="Proteomes" id="UP000278085"/>
    </source>
</evidence>
<proteinExistence type="predicted"/>
<sequence>MYRLRCSDADGITFDVMPSMQTSTGFRERCHYVLDLQHAGPCVLVIDDVVMDCVRDIDRHRWTWQPGFFAGTVLAELFDDHGKRLAEFRLDVSPAPHKLGQDLFAQILDDLLEADPALLFGAEAAHAHIGAAGQYSNPYLEYGRIKKFGPLLVRAIETVRHHRLTQLRSDRQLVPPHQVRRLDQHSARSLVRAPRTLAALHGVTGAAAPPERLRLDVPVTREELDTSAHRTLLALLLRVVRRLRKVRADLERLGADTSANAFRTPSAPRLDYRRALLDDLERTLRRQCRETPFATVRHAQVSSAGLTAIAGHPPYALAYRRGWQILRPGIDGEREGDTLAISPTWEIYERWCYLRVVQTLRQMFPSLRWERSVDRAPDRLRDTGSAAGTTVTAYLQKTFPAMDQIKPGAPFFSISSERRPDIVVTCTIDGRKRFAVFDPKYSVARSSVLSAMETAHIYRDCLRWHGCAPELALLLIPAASTAAWLEQADFHVDHGVGVLPLSPGSGQEPLRAILQRVLF</sequence>
<dbReference type="EMBL" id="RXLQ01000006">
    <property type="protein sequence ID" value="RSZ58528.1"/>
    <property type="molecule type" value="Genomic_DNA"/>
</dbReference>
<reference evidence="2 3" key="1">
    <citation type="submission" date="2018-12" db="EMBL/GenBank/DDBJ databases">
        <authorList>
            <person name="Yang E."/>
        </authorList>
    </citation>
    <scope>NUCLEOTIDE SEQUENCE [LARGE SCALE GENOMIC DNA]</scope>
    <source>
        <strain evidence="2 3">SOD</strain>
    </source>
</reference>
<keyword evidence="3" id="KW-1185">Reference proteome</keyword>
<comment type="caution">
    <text evidence="2">The sequence shown here is derived from an EMBL/GenBank/DDBJ whole genome shotgun (WGS) entry which is preliminary data.</text>
</comment>
<dbReference type="OrthoDB" id="32195at2"/>
<evidence type="ECO:0000259" key="1">
    <source>
        <dbReference type="Pfam" id="PF09823"/>
    </source>
</evidence>
<dbReference type="InterPro" id="IPR018633">
    <property type="entry name" value="DUF2357"/>
</dbReference>
<organism evidence="2 3">
    <name type="scientific">Massilia atriviolacea</name>
    <dbReference type="NCBI Taxonomy" id="2495579"/>
    <lineage>
        <taxon>Bacteria</taxon>
        <taxon>Pseudomonadati</taxon>
        <taxon>Pseudomonadota</taxon>
        <taxon>Betaproteobacteria</taxon>
        <taxon>Burkholderiales</taxon>
        <taxon>Oxalobacteraceae</taxon>
        <taxon>Telluria group</taxon>
        <taxon>Massilia</taxon>
    </lineage>
</organism>
<gene>
    <name evidence="2" type="ORF">EJB06_12865</name>
</gene>